<reference evidence="1" key="1">
    <citation type="journal article" date="2020" name="New Phytol.">
        <title>Comparative genomics reveals dynamic genome evolution in host specialist ectomycorrhizal fungi.</title>
        <authorList>
            <person name="Lofgren L.A."/>
            <person name="Nguyen N.H."/>
            <person name="Vilgalys R."/>
            <person name="Ruytinx J."/>
            <person name="Liao H.L."/>
            <person name="Branco S."/>
            <person name="Kuo A."/>
            <person name="LaButti K."/>
            <person name="Lipzen A."/>
            <person name="Andreopoulos W."/>
            <person name="Pangilinan J."/>
            <person name="Riley R."/>
            <person name="Hundley H."/>
            <person name="Na H."/>
            <person name="Barry K."/>
            <person name="Grigoriev I.V."/>
            <person name="Stajich J.E."/>
            <person name="Kennedy P.G."/>
        </authorList>
    </citation>
    <scope>NUCLEOTIDE SEQUENCE</scope>
    <source>
        <strain evidence="1">FC203</strain>
    </source>
</reference>
<evidence type="ECO:0000313" key="1">
    <source>
        <dbReference type="EMBL" id="KAG1893513.1"/>
    </source>
</evidence>
<organism evidence="1 2">
    <name type="scientific">Suillus fuscotomentosus</name>
    <dbReference type="NCBI Taxonomy" id="1912939"/>
    <lineage>
        <taxon>Eukaryota</taxon>
        <taxon>Fungi</taxon>
        <taxon>Dikarya</taxon>
        <taxon>Basidiomycota</taxon>
        <taxon>Agaricomycotina</taxon>
        <taxon>Agaricomycetes</taxon>
        <taxon>Agaricomycetidae</taxon>
        <taxon>Boletales</taxon>
        <taxon>Suillineae</taxon>
        <taxon>Suillaceae</taxon>
        <taxon>Suillus</taxon>
    </lineage>
</organism>
<dbReference type="AlphaFoldDB" id="A0AAD4DT77"/>
<dbReference type="RefSeq" id="XP_041219089.1">
    <property type="nucleotide sequence ID" value="XM_041368280.1"/>
</dbReference>
<accession>A0AAD4DT77</accession>
<protein>
    <submittedName>
        <fullName evidence="1">Uncharacterized protein</fullName>
    </submittedName>
</protein>
<sequence>MQNGLGKGFRVTSWIWTTRGVLGDNSDALLNDAVCVEWAKACARSLRWSEEVLLLKEEMRRVRQYLGWRAQWWLDHHDKGIVEGARAYAYRQSAIQHALLYGRLNPHLTKVTNFHVDGAEEDKDKVDDVD</sequence>
<dbReference type="Proteomes" id="UP001195769">
    <property type="component" value="Unassembled WGS sequence"/>
</dbReference>
<comment type="caution">
    <text evidence="1">The sequence shown here is derived from an EMBL/GenBank/DDBJ whole genome shotgun (WGS) entry which is preliminary data.</text>
</comment>
<name>A0AAD4DT77_9AGAM</name>
<proteinExistence type="predicted"/>
<evidence type="ECO:0000313" key="2">
    <source>
        <dbReference type="Proteomes" id="UP001195769"/>
    </source>
</evidence>
<dbReference type="EMBL" id="JABBWK010000098">
    <property type="protein sequence ID" value="KAG1893513.1"/>
    <property type="molecule type" value="Genomic_DNA"/>
</dbReference>
<gene>
    <name evidence="1" type="ORF">F5891DRAFT_1196364</name>
</gene>
<dbReference type="GeneID" id="64662578"/>
<keyword evidence="2" id="KW-1185">Reference proteome</keyword>